<organism evidence="1 2">
    <name type="scientific">Halomonas qinghailakensis</name>
    <dbReference type="NCBI Taxonomy" id="2937790"/>
    <lineage>
        <taxon>Bacteria</taxon>
        <taxon>Pseudomonadati</taxon>
        <taxon>Pseudomonadota</taxon>
        <taxon>Gammaproteobacteria</taxon>
        <taxon>Oceanospirillales</taxon>
        <taxon>Halomonadaceae</taxon>
        <taxon>Halomonas</taxon>
    </lineage>
</organism>
<dbReference type="RefSeq" id="WP_198023738.1">
    <property type="nucleotide sequence ID" value="NZ_CP096973.1"/>
</dbReference>
<evidence type="ECO:0000313" key="1">
    <source>
        <dbReference type="EMBL" id="UYO75891.1"/>
    </source>
</evidence>
<dbReference type="AlphaFoldDB" id="A0AA46YQ43"/>
<keyword evidence="1" id="KW-0282">Flagellum</keyword>
<reference evidence="1" key="1">
    <citation type="submission" date="2022-05" db="EMBL/GenBank/DDBJ databases">
        <title>Complete sequence of a novel PHA-producing Halomonas strain.</title>
        <authorList>
            <person name="Zheng Z."/>
        </authorList>
    </citation>
    <scope>NUCLEOTIDE SEQUENCE</scope>
    <source>
        <strain evidence="1">ZZQ-149</strain>
    </source>
</reference>
<dbReference type="InterPro" id="IPR009420">
    <property type="entry name" value="FlhE"/>
</dbReference>
<sequence>MICFKNASPKNVSFKIGWLAVGPTPARLLKSIAMVALSVVSGSVYAATGSWSTEVPSVFVTMSDRAISSQPIEPPTEAQVEGAVIGRIHWRFQMPANTPVNAWLCHPEQCVPLTAMRGMTSALAGKQVDGPLHFRFSLAPGQRPVRVQKLQVIVNYQ</sequence>
<accession>A0AA46YQ43</accession>
<name>A0AA46YQ43_9GAMM</name>
<dbReference type="EMBL" id="CP096973">
    <property type="protein sequence ID" value="UYO75891.1"/>
    <property type="molecule type" value="Genomic_DNA"/>
</dbReference>
<keyword evidence="1" id="KW-0966">Cell projection</keyword>
<dbReference type="Pfam" id="PF06366">
    <property type="entry name" value="FlhE"/>
    <property type="match status" value="1"/>
</dbReference>
<proteinExistence type="predicted"/>
<dbReference type="KEGG" id="hqn:M0220_07035"/>
<evidence type="ECO:0000313" key="2">
    <source>
        <dbReference type="Proteomes" id="UP001164935"/>
    </source>
</evidence>
<keyword evidence="1" id="KW-0969">Cilium</keyword>
<keyword evidence="2" id="KW-1185">Reference proteome</keyword>
<gene>
    <name evidence="1" type="ORF">M0220_07035</name>
</gene>
<protein>
    <submittedName>
        <fullName evidence="1">Flagellar protein FlhE</fullName>
    </submittedName>
</protein>
<dbReference type="Proteomes" id="UP001164935">
    <property type="component" value="Chromosome"/>
</dbReference>